<dbReference type="EMBL" id="CP048852">
    <property type="protein sequence ID" value="QIW80006.1"/>
    <property type="molecule type" value="Genomic_DNA"/>
</dbReference>
<dbReference type="Proteomes" id="UP000501914">
    <property type="component" value="Chromosome"/>
</dbReference>
<evidence type="ECO:0000313" key="2">
    <source>
        <dbReference type="Proteomes" id="UP000501914"/>
    </source>
</evidence>
<dbReference type="RefSeq" id="WP_167872470.1">
    <property type="nucleotide sequence ID" value="NZ_CP048852.1"/>
</dbReference>
<dbReference type="AlphaFoldDB" id="A0A6H0WKX3"/>
<gene>
    <name evidence="1" type="ORF">G4P54_09395</name>
</gene>
<protein>
    <submittedName>
        <fullName evidence="1">Uncharacterized protein</fullName>
    </submittedName>
</protein>
<sequence>MTTLNENNLKFLLDNGFELKRYEEQGLSFYTKEIKDSHSLKKLITHHYEIQEDEEINTKGSSFIMEIQTNGESPQWLFTGEYEKLCILQDQNQFIEYVKDIANLIRSNLNN</sequence>
<reference evidence="1 2" key="1">
    <citation type="submission" date="2020-02" db="EMBL/GenBank/DDBJ databases">
        <title>Genome sequencing, annotation and comparative genomic analysis of Bacillus tequilensis EA-CB0015, an effective biological control agent against Pseudocercospora fijiensis in banana plants.</title>
        <authorList>
            <person name="Cuellar-Gaviria T.Z."/>
            <person name="Ju K.-S."/>
            <person name="Villegas-Escobar V."/>
        </authorList>
    </citation>
    <scope>NUCLEOTIDE SEQUENCE [LARGE SCALE GENOMIC DNA]</scope>
    <source>
        <strain evidence="1 2">EA-CB0015</strain>
    </source>
</reference>
<accession>A0A6H0WKX3</accession>
<dbReference type="KEGG" id="bteq:G4P54_09395"/>
<proteinExistence type="predicted"/>
<keyword evidence="2" id="KW-1185">Reference proteome</keyword>
<name>A0A6H0WKX3_9BACI</name>
<organism evidence="1 2">
    <name type="scientific">Bacillus tequilensis</name>
    <dbReference type="NCBI Taxonomy" id="227866"/>
    <lineage>
        <taxon>Bacteria</taxon>
        <taxon>Bacillati</taxon>
        <taxon>Bacillota</taxon>
        <taxon>Bacilli</taxon>
        <taxon>Bacillales</taxon>
        <taxon>Bacillaceae</taxon>
        <taxon>Bacillus</taxon>
    </lineage>
</organism>
<evidence type="ECO:0000313" key="1">
    <source>
        <dbReference type="EMBL" id="QIW80006.1"/>
    </source>
</evidence>